<evidence type="ECO:0000256" key="1">
    <source>
        <dbReference type="ARBA" id="ARBA00023117"/>
    </source>
</evidence>
<dbReference type="Gene3D" id="1.20.920.10">
    <property type="entry name" value="Bromodomain-like"/>
    <property type="match status" value="1"/>
</dbReference>
<evidence type="ECO:0000313" key="7">
    <source>
        <dbReference type="Proteomes" id="UP000001805"/>
    </source>
</evidence>
<dbReference type="GeneID" id="3878144"/>
<dbReference type="PANTHER" id="PTHR22880">
    <property type="entry name" value="FALZ-RELATED BROMODOMAIN-CONTAINING PROTEINS"/>
    <property type="match status" value="1"/>
</dbReference>
<dbReference type="CDD" id="cd05498">
    <property type="entry name" value="Bromo_Brdt_II_like"/>
    <property type="match status" value="1"/>
</dbReference>
<organism evidence="6 7">
    <name type="scientific">Neurospora crassa (strain ATCC 24698 / 74-OR23-1A / CBS 708.71 / DSM 1257 / FGSC 987)</name>
    <dbReference type="NCBI Taxonomy" id="367110"/>
    <lineage>
        <taxon>Eukaryota</taxon>
        <taxon>Fungi</taxon>
        <taxon>Dikarya</taxon>
        <taxon>Ascomycota</taxon>
        <taxon>Pezizomycotina</taxon>
        <taxon>Sordariomycetes</taxon>
        <taxon>Sordariomycetidae</taxon>
        <taxon>Sordariales</taxon>
        <taxon>Sordariaceae</taxon>
        <taxon>Neurospora</taxon>
    </lineage>
</organism>
<keyword evidence="7" id="KW-1185">Reference proteome</keyword>
<dbReference type="InterPro" id="IPR001487">
    <property type="entry name" value="Bromodomain"/>
</dbReference>
<evidence type="ECO:0000256" key="2">
    <source>
        <dbReference type="PROSITE-ProRule" id="PRU00035"/>
    </source>
</evidence>
<dbReference type="STRING" id="367110.Q7S8S6"/>
<dbReference type="PANTHER" id="PTHR22880:SF225">
    <property type="entry name" value="BROMODOMAIN-CONTAINING PROTEIN BET-1-RELATED"/>
    <property type="match status" value="1"/>
</dbReference>
<dbReference type="PRINTS" id="PR00503">
    <property type="entry name" value="BROMODOMAIN"/>
</dbReference>
<evidence type="ECO:0000313" key="6">
    <source>
        <dbReference type="EMBL" id="EAA32760.3"/>
    </source>
</evidence>
<keyword evidence="1 2" id="KW-0103">Bromodomain</keyword>
<dbReference type="InterPro" id="IPR000210">
    <property type="entry name" value="BTB/POZ_dom"/>
</dbReference>
<dbReference type="SUPFAM" id="SSF47370">
    <property type="entry name" value="Bromodomain"/>
    <property type="match status" value="1"/>
</dbReference>
<accession>Q7S8S6</accession>
<dbReference type="VEuPathDB" id="FungiDB:NCU08809"/>
<dbReference type="Gene3D" id="3.30.710.10">
    <property type="entry name" value="Potassium Channel Kv1.1, Chain A"/>
    <property type="match status" value="1"/>
</dbReference>
<name>Q7S8S6_NEUCR</name>
<dbReference type="InterPro" id="IPR050935">
    <property type="entry name" value="Bromo_chromatin_reader"/>
</dbReference>
<dbReference type="HOGENOM" id="CLU_033257_0_0_1"/>
<dbReference type="InParanoid" id="Q7S8S6"/>
<reference evidence="6 7" key="1">
    <citation type="journal article" date="2003" name="Nature">
        <title>The genome sequence of the filamentous fungus Neurospora crassa.</title>
        <authorList>
            <person name="Galagan J.E."/>
            <person name="Calvo S.E."/>
            <person name="Borkovich K.A."/>
            <person name="Selker E.U."/>
            <person name="Read N.D."/>
            <person name="Jaffe D."/>
            <person name="FitzHugh W."/>
            <person name="Ma L.J."/>
            <person name="Smirnov S."/>
            <person name="Purcell S."/>
            <person name="Rehman B."/>
            <person name="Elkins T."/>
            <person name="Engels R."/>
            <person name="Wang S."/>
            <person name="Nielsen C.B."/>
            <person name="Butler J."/>
            <person name="Endrizzi M."/>
            <person name="Qui D."/>
            <person name="Ianakiev P."/>
            <person name="Bell-Pedersen D."/>
            <person name="Nelson M.A."/>
            <person name="Werner-Washburne M."/>
            <person name="Selitrennikoff C.P."/>
            <person name="Kinsey J.A."/>
            <person name="Braun E.L."/>
            <person name="Zelter A."/>
            <person name="Schulte U."/>
            <person name="Kothe G.O."/>
            <person name="Jedd G."/>
            <person name="Mewes W."/>
            <person name="Staben C."/>
            <person name="Marcotte E."/>
            <person name="Greenberg D."/>
            <person name="Roy A."/>
            <person name="Foley K."/>
            <person name="Naylor J."/>
            <person name="Stange-Thomann N."/>
            <person name="Barrett R."/>
            <person name="Gnerre S."/>
            <person name="Kamal M."/>
            <person name="Kamvysselis M."/>
            <person name="Mauceli E."/>
            <person name="Bielke C."/>
            <person name="Rudd S."/>
            <person name="Frishman D."/>
            <person name="Krystofova S."/>
            <person name="Rasmussen C."/>
            <person name="Metzenberg R.L."/>
            <person name="Perkins D.D."/>
            <person name="Kroken S."/>
            <person name="Cogoni C."/>
            <person name="Macino G."/>
            <person name="Catcheside D."/>
            <person name="Li W."/>
            <person name="Pratt R.J."/>
            <person name="Osmani S.A."/>
            <person name="DeSouza C.P."/>
            <person name="Glass L."/>
            <person name="Orbach M.J."/>
            <person name="Berglund J.A."/>
            <person name="Voelker R."/>
            <person name="Yarden O."/>
            <person name="Plamann M."/>
            <person name="Seiler S."/>
            <person name="Dunlap J."/>
            <person name="Radford A."/>
            <person name="Aramayo R."/>
            <person name="Natvig D.O."/>
            <person name="Alex L.A."/>
            <person name="Mannhaupt G."/>
            <person name="Ebbole D.J."/>
            <person name="Freitag M."/>
            <person name="Paulsen I."/>
            <person name="Sachs M.S."/>
            <person name="Lander E.S."/>
            <person name="Nusbaum C."/>
            <person name="Birren B."/>
        </authorList>
    </citation>
    <scope>NUCLEOTIDE SEQUENCE [LARGE SCALE GENOMIC DNA]</scope>
    <source>
        <strain evidence="7">ATCC 24698 / 74-OR23-1A / CBS 708.71 / DSM 1257 / FGSC 987</strain>
    </source>
</reference>
<dbReference type="Proteomes" id="UP000001805">
    <property type="component" value="Chromosome 4, Linkage Group IV"/>
</dbReference>
<evidence type="ECO:0000259" key="4">
    <source>
        <dbReference type="PROSITE" id="PS50014"/>
    </source>
</evidence>
<dbReference type="KEGG" id="ncr:NCU08809"/>
<dbReference type="AlphaFoldDB" id="Q7S8S6"/>
<dbReference type="GO" id="GO:0006355">
    <property type="term" value="P:regulation of DNA-templated transcription"/>
    <property type="evidence" value="ECO:0000318"/>
    <property type="project" value="GO_Central"/>
</dbReference>
<feature type="domain" description="BTB" evidence="5">
    <location>
        <begin position="95"/>
        <end position="166"/>
    </location>
</feature>
<dbReference type="SMR" id="Q7S8S6"/>
<gene>
    <name evidence="6" type="primary">bdp-1</name>
    <name evidence="6" type="ORF">NCU08809</name>
</gene>
<dbReference type="SMART" id="SM00297">
    <property type="entry name" value="BROMO"/>
    <property type="match status" value="1"/>
</dbReference>
<dbReference type="PaxDb" id="5141-EFNCRP00000008761"/>
<dbReference type="RefSeq" id="XP_961996.3">
    <property type="nucleotide sequence ID" value="XM_956903.3"/>
</dbReference>
<feature type="region of interest" description="Disordered" evidence="3">
    <location>
        <begin position="301"/>
        <end position="349"/>
    </location>
</feature>
<dbReference type="GO" id="GO:0006338">
    <property type="term" value="P:chromatin remodeling"/>
    <property type="evidence" value="ECO:0000318"/>
    <property type="project" value="GO_Central"/>
</dbReference>
<dbReference type="GO" id="GO:0005634">
    <property type="term" value="C:nucleus"/>
    <property type="evidence" value="ECO:0000318"/>
    <property type="project" value="GO_Central"/>
</dbReference>
<dbReference type="OrthoDB" id="21449at2759"/>
<dbReference type="PROSITE" id="PS50097">
    <property type="entry name" value="BTB"/>
    <property type="match status" value="1"/>
</dbReference>
<dbReference type="Pfam" id="PF00651">
    <property type="entry name" value="BTB"/>
    <property type="match status" value="1"/>
</dbReference>
<evidence type="ECO:0000256" key="3">
    <source>
        <dbReference type="SAM" id="MobiDB-lite"/>
    </source>
</evidence>
<protein>
    <submittedName>
        <fullName evidence="6">Bromodomain protein-1</fullName>
    </submittedName>
</protein>
<dbReference type="EMBL" id="CM002239">
    <property type="protein sequence ID" value="EAA32760.3"/>
    <property type="molecule type" value="Genomic_DNA"/>
</dbReference>
<dbReference type="PROSITE" id="PS50014">
    <property type="entry name" value="BROMODOMAIN_2"/>
    <property type="match status" value="1"/>
</dbReference>
<evidence type="ECO:0000259" key="5">
    <source>
        <dbReference type="PROSITE" id="PS50097"/>
    </source>
</evidence>
<feature type="domain" description="Bromo" evidence="4">
    <location>
        <begin position="384"/>
        <end position="449"/>
    </location>
</feature>
<sequence length="480" mass="53228">MDMSASPTACQDLARSVLENISGINRALNVTSDDVNGVDSDAKINETHDDHNDKAMTEADNEAAGTVEAVKQEAPRSPVESFHELPFSWLQPHALFVIIMVGPEGMPFGIQKDFLCAKSSYYRRYFREKAANNESVEDVVELRDASVDVFGYTQHYLYTGQVYPDTPPDYEVLIGIWKLGHSLGIDGLCDATIDAMIEYRRITNSIPATALLVQVWEETPEGSSIRKLLLSWAADYMRASEDRAEFAKALPQEVLSELVVAMSSLDATPAPAATPSSPVSQGVVNSAHQGWHDAVANCDGEQARPAKRARYSDAGPTNGAKATPNGRKGPGRPSTTGPKTGQKRKYNVANGEVELTTSKKLAFCDDLLTRMLSGPGFWTRLVGPFRDPVNPESDGVPDYFEKVAKPMDLQTMRAKMDRNEYADENEFLADMNQIFNNCYTYWAKKDPMWQACERLQKTFEDKYSQMSKWIAKMEGQEGSN</sequence>
<dbReference type="InterPro" id="IPR043509">
    <property type="entry name" value="Bromo_Brdt_II"/>
</dbReference>
<proteinExistence type="predicted"/>
<dbReference type="Pfam" id="PF00439">
    <property type="entry name" value="Bromodomain"/>
    <property type="match status" value="1"/>
</dbReference>
<dbReference type="InterPro" id="IPR011333">
    <property type="entry name" value="SKP1/BTB/POZ_sf"/>
</dbReference>
<dbReference type="InterPro" id="IPR036427">
    <property type="entry name" value="Bromodomain-like_sf"/>
</dbReference>
<dbReference type="SUPFAM" id="SSF54695">
    <property type="entry name" value="POZ domain"/>
    <property type="match status" value="1"/>
</dbReference>
<dbReference type="GO" id="GO:0000785">
    <property type="term" value="C:chromatin"/>
    <property type="evidence" value="ECO:0000318"/>
    <property type="project" value="GO_Central"/>
</dbReference>